<accession>A0A9X3YLZ6</accession>
<protein>
    <submittedName>
        <fullName evidence="2">DUF2987 domain-containing protein</fullName>
    </submittedName>
</protein>
<evidence type="ECO:0000313" key="2">
    <source>
        <dbReference type="EMBL" id="MDC8014799.1"/>
    </source>
</evidence>
<dbReference type="Proteomes" id="UP001139971">
    <property type="component" value="Unassembled WGS sequence"/>
</dbReference>
<organism evidence="2 3">
    <name type="scientific">Tahibacter soli</name>
    <dbReference type="NCBI Taxonomy" id="2983605"/>
    <lineage>
        <taxon>Bacteria</taxon>
        <taxon>Pseudomonadati</taxon>
        <taxon>Pseudomonadota</taxon>
        <taxon>Gammaproteobacteria</taxon>
        <taxon>Lysobacterales</taxon>
        <taxon>Rhodanobacteraceae</taxon>
        <taxon>Tahibacter</taxon>
    </lineage>
</organism>
<name>A0A9X3YLZ6_9GAMM</name>
<reference evidence="2" key="1">
    <citation type="submission" date="2023-02" db="EMBL/GenBank/DDBJ databases">
        <title>Tahibacter soli sp. nov. isolated from soil.</title>
        <authorList>
            <person name="Baek J.H."/>
            <person name="Lee J.K."/>
            <person name="Choi D.G."/>
            <person name="Jeon C.O."/>
        </authorList>
    </citation>
    <scope>NUCLEOTIDE SEQUENCE</scope>
    <source>
        <strain evidence="2">BL</strain>
    </source>
</reference>
<dbReference type="InterPro" id="IPR021370">
    <property type="entry name" value="DUF2987"/>
</dbReference>
<evidence type="ECO:0000256" key="1">
    <source>
        <dbReference type="SAM" id="SignalP"/>
    </source>
</evidence>
<gene>
    <name evidence="2" type="ORF">OD750_019820</name>
</gene>
<evidence type="ECO:0000313" key="3">
    <source>
        <dbReference type="Proteomes" id="UP001139971"/>
    </source>
</evidence>
<keyword evidence="3" id="KW-1185">Reference proteome</keyword>
<proteinExistence type="predicted"/>
<dbReference type="RefSeq" id="WP_263540960.1">
    <property type="nucleotide sequence ID" value="NZ_JAOVZO020000019.1"/>
</dbReference>
<feature type="signal peptide" evidence="1">
    <location>
        <begin position="1"/>
        <end position="19"/>
    </location>
</feature>
<comment type="caution">
    <text evidence="2">The sequence shown here is derived from an EMBL/GenBank/DDBJ whole genome shotgun (WGS) entry which is preliminary data.</text>
</comment>
<feature type="chain" id="PRO_5040857868" evidence="1">
    <location>
        <begin position="20"/>
        <end position="215"/>
    </location>
</feature>
<dbReference type="Pfam" id="PF11205">
    <property type="entry name" value="DUF2987"/>
    <property type="match status" value="1"/>
</dbReference>
<dbReference type="EMBL" id="JAOVZO020000019">
    <property type="protein sequence ID" value="MDC8014799.1"/>
    <property type="molecule type" value="Genomic_DNA"/>
</dbReference>
<keyword evidence="1" id="KW-0732">Signal</keyword>
<sequence length="215" mass="23504">MRRLLPCLFLLLAAGHASAASRYLDLHKYIAPLTQLDGLRYVFADLRIQSANPAVKPDAIALTIRASDGDIAVPVGADGRFSLPVERRLVEENPEVATNQPADSLQLNVSLDVRAEPAQAFDYALLADMAAEYDRVVANQKLTWRLFAPSAKGLAIRFPKGTDATATVMLANGPVKYAADERGELNLPDKSDWRRQNPRVELSAMPEKIALNLGK</sequence>
<dbReference type="AlphaFoldDB" id="A0A9X3YLZ6"/>